<sequence length="455" mass="51310">MENAVKNLSDALKIKTVSNRDAKKVDWKEFDRFLKFLDSNYKNVSSTCEKRIINKYSPVYIWRCKRGNKKKPVLLIGHYDVVPVEESTEGAWLKEPFSGEIDDNFIWGRGAIDDKNAVIGLMEALDSLIAAGVEPNERDIYFAFGFDEEVGGTMGAKEIARAFELEKIEFEFVLDEGGCIVYDMLEGLGNPVALIGIAEKGSSNIRITCESAGGHSSMPGRNTAIGKLSRIINNIEKNPMPDRLTITAEEMFKALAVNLPKQKRIFSNIDKLFPVIKGKLSKISALNALIRTTIAFTQIEGGDAPNILPKRASAIANLRLLQGDTTDQAIEHIKRVNRGIDFKIEKLLVEEPSEISDMNEKSFNILKDVIASEFRIGDILPSHEYKNRSVGIVPYLMMGSTDSRKYYNVCHAIYRFYPLYLEKELYGTMHGVNERIPVERFLKMISFYKALIKKI</sequence>
<dbReference type="InterPro" id="IPR047177">
    <property type="entry name" value="Pept_M20A"/>
</dbReference>
<dbReference type="PROSITE" id="PS00758">
    <property type="entry name" value="ARGE_DAPE_CPG2_1"/>
    <property type="match status" value="1"/>
</dbReference>
<name>A0A410QD48_9FIRM</name>
<dbReference type="InterPro" id="IPR001261">
    <property type="entry name" value="ArgE/DapE_CS"/>
</dbReference>
<dbReference type="Pfam" id="PF07687">
    <property type="entry name" value="M20_dimer"/>
    <property type="match status" value="1"/>
</dbReference>
<evidence type="ECO:0000313" key="7">
    <source>
        <dbReference type="EMBL" id="QAT61943.1"/>
    </source>
</evidence>
<keyword evidence="8" id="KW-1185">Reference proteome</keyword>
<dbReference type="EMBL" id="CP035282">
    <property type="protein sequence ID" value="QAT61943.1"/>
    <property type="molecule type" value="Genomic_DNA"/>
</dbReference>
<keyword evidence="4 7" id="KW-0378">Hydrolase</keyword>
<evidence type="ECO:0000256" key="1">
    <source>
        <dbReference type="ARBA" id="ARBA00006247"/>
    </source>
</evidence>
<protein>
    <submittedName>
        <fullName evidence="7">M20/M25/M40 family metallo-hydrolase</fullName>
    </submittedName>
</protein>
<dbReference type="PROSITE" id="PS00759">
    <property type="entry name" value="ARGE_DAPE_CPG2_2"/>
    <property type="match status" value="1"/>
</dbReference>
<evidence type="ECO:0000256" key="3">
    <source>
        <dbReference type="ARBA" id="ARBA00022723"/>
    </source>
</evidence>
<keyword evidence="2" id="KW-0645">Protease</keyword>
<dbReference type="KEGG" id="spoa:EQM13_10230"/>
<dbReference type="Proteomes" id="UP000287969">
    <property type="component" value="Chromosome"/>
</dbReference>
<dbReference type="InterPro" id="IPR002933">
    <property type="entry name" value="Peptidase_M20"/>
</dbReference>
<evidence type="ECO:0000313" key="8">
    <source>
        <dbReference type="Proteomes" id="UP000287969"/>
    </source>
</evidence>
<feature type="domain" description="Peptidase M20 dimerisation" evidence="6">
    <location>
        <begin position="197"/>
        <end position="335"/>
    </location>
</feature>
<organism evidence="7 8">
    <name type="scientific">Acidilutibacter cellobiosedens</name>
    <dbReference type="NCBI Taxonomy" id="2507161"/>
    <lineage>
        <taxon>Bacteria</taxon>
        <taxon>Bacillati</taxon>
        <taxon>Bacillota</taxon>
        <taxon>Tissierellia</taxon>
        <taxon>Tissierellales</taxon>
        <taxon>Acidilutibacteraceae</taxon>
        <taxon>Acidilutibacter</taxon>
    </lineage>
</organism>
<dbReference type="InterPro" id="IPR011650">
    <property type="entry name" value="Peptidase_M20_dimer"/>
</dbReference>
<dbReference type="GO" id="GO:0006508">
    <property type="term" value="P:proteolysis"/>
    <property type="evidence" value="ECO:0007669"/>
    <property type="project" value="UniProtKB-KW"/>
</dbReference>
<dbReference type="SUPFAM" id="SSF53187">
    <property type="entry name" value="Zn-dependent exopeptidases"/>
    <property type="match status" value="1"/>
</dbReference>
<keyword evidence="3" id="KW-0479">Metal-binding</keyword>
<dbReference type="PANTHER" id="PTHR45962:SF1">
    <property type="entry name" value="N-FATTY-ACYL-AMINO ACID SYNTHASE_HYDROLASE PM20D1"/>
    <property type="match status" value="1"/>
</dbReference>
<dbReference type="Pfam" id="PF01546">
    <property type="entry name" value="Peptidase_M20"/>
    <property type="match status" value="1"/>
</dbReference>
<dbReference type="OrthoDB" id="9761532at2"/>
<dbReference type="SUPFAM" id="SSF55031">
    <property type="entry name" value="Bacterial exopeptidase dimerisation domain"/>
    <property type="match status" value="1"/>
</dbReference>
<accession>A0A410QD48</accession>
<evidence type="ECO:0000256" key="5">
    <source>
        <dbReference type="ARBA" id="ARBA00022833"/>
    </source>
</evidence>
<dbReference type="Gene3D" id="1.10.150.900">
    <property type="match status" value="1"/>
</dbReference>
<dbReference type="PANTHER" id="PTHR45962">
    <property type="entry name" value="N-FATTY-ACYL-AMINO ACID SYNTHASE/HYDROLASE PM20D1"/>
    <property type="match status" value="1"/>
</dbReference>
<reference evidence="8" key="1">
    <citation type="submission" date="2019-01" db="EMBL/GenBank/DDBJ databases">
        <title>Draft genomes of a novel of Sporanaerobacter strains.</title>
        <authorList>
            <person name="Ma S."/>
        </authorList>
    </citation>
    <scope>NUCLEOTIDE SEQUENCE [LARGE SCALE GENOMIC DNA]</scope>
    <source>
        <strain evidence="8">NJN-17</strain>
    </source>
</reference>
<gene>
    <name evidence="7" type="ORF">EQM13_10230</name>
</gene>
<proteinExistence type="inferred from homology"/>
<dbReference type="AlphaFoldDB" id="A0A410QD48"/>
<dbReference type="GO" id="GO:0046872">
    <property type="term" value="F:metal ion binding"/>
    <property type="evidence" value="ECO:0007669"/>
    <property type="project" value="UniProtKB-KW"/>
</dbReference>
<evidence type="ECO:0000256" key="4">
    <source>
        <dbReference type="ARBA" id="ARBA00022801"/>
    </source>
</evidence>
<dbReference type="GO" id="GO:0008233">
    <property type="term" value="F:peptidase activity"/>
    <property type="evidence" value="ECO:0007669"/>
    <property type="project" value="UniProtKB-KW"/>
</dbReference>
<dbReference type="RefSeq" id="WP_114219273.1">
    <property type="nucleotide sequence ID" value="NZ_CP035282.1"/>
</dbReference>
<dbReference type="Gene3D" id="3.40.630.10">
    <property type="entry name" value="Zn peptidases"/>
    <property type="match status" value="1"/>
</dbReference>
<dbReference type="InterPro" id="IPR036264">
    <property type="entry name" value="Bact_exopeptidase_dim_dom"/>
</dbReference>
<evidence type="ECO:0000256" key="2">
    <source>
        <dbReference type="ARBA" id="ARBA00022670"/>
    </source>
</evidence>
<dbReference type="Gene3D" id="3.30.70.360">
    <property type="match status" value="1"/>
</dbReference>
<evidence type="ECO:0000259" key="6">
    <source>
        <dbReference type="Pfam" id="PF07687"/>
    </source>
</evidence>
<keyword evidence="5" id="KW-0862">Zinc</keyword>
<comment type="similarity">
    <text evidence="1">Belongs to the peptidase M20A family.</text>
</comment>